<dbReference type="PANTHER" id="PTHR10102">
    <property type="entry name" value="DNA-DIRECTED RNA POLYMERASE, MITOCHONDRIAL"/>
    <property type="match status" value="1"/>
</dbReference>
<evidence type="ECO:0000256" key="4">
    <source>
        <dbReference type="ARBA" id="ARBA00022679"/>
    </source>
</evidence>
<evidence type="ECO:0000256" key="7">
    <source>
        <dbReference type="ARBA" id="ARBA00048552"/>
    </source>
</evidence>
<dbReference type="GO" id="GO:0003677">
    <property type="term" value="F:DNA binding"/>
    <property type="evidence" value="ECO:0007669"/>
    <property type="project" value="InterPro"/>
</dbReference>
<evidence type="ECO:0000256" key="1">
    <source>
        <dbReference type="ARBA" id="ARBA00009493"/>
    </source>
</evidence>
<dbReference type="PANTHER" id="PTHR10102:SF1">
    <property type="entry name" value="DNA-DIRECTED RNA POLYMERASE 3, CHLOROPLASTIC"/>
    <property type="match status" value="1"/>
</dbReference>
<comment type="catalytic activity">
    <reaction evidence="7">
        <text>RNA(n) + a ribonucleoside 5'-triphosphate = RNA(n+1) + diphosphate</text>
        <dbReference type="Rhea" id="RHEA:21248"/>
        <dbReference type="Rhea" id="RHEA-COMP:14527"/>
        <dbReference type="Rhea" id="RHEA-COMP:17342"/>
        <dbReference type="ChEBI" id="CHEBI:33019"/>
        <dbReference type="ChEBI" id="CHEBI:61557"/>
        <dbReference type="ChEBI" id="CHEBI:140395"/>
        <dbReference type="EC" id="2.7.7.6"/>
    </reaction>
</comment>
<dbReference type="GO" id="GO:0006390">
    <property type="term" value="P:mitochondrial transcription"/>
    <property type="evidence" value="ECO:0007669"/>
    <property type="project" value="TreeGrafter"/>
</dbReference>
<dbReference type="OrthoDB" id="1684669at2759"/>
<name>A0A8K0HIA4_9ROSA</name>
<evidence type="ECO:0000256" key="3">
    <source>
        <dbReference type="ARBA" id="ARBA00022478"/>
    </source>
</evidence>
<evidence type="ECO:0000256" key="6">
    <source>
        <dbReference type="ARBA" id="ARBA00023163"/>
    </source>
</evidence>
<reference evidence="9" key="1">
    <citation type="submission" date="2020-03" db="EMBL/GenBank/DDBJ databases">
        <title>A high-quality chromosome-level genome assembly of a woody plant with both climbing and erect habits, Rhamnella rubrinervis.</title>
        <authorList>
            <person name="Lu Z."/>
            <person name="Yang Y."/>
            <person name="Zhu X."/>
            <person name="Sun Y."/>
        </authorList>
    </citation>
    <scope>NUCLEOTIDE SEQUENCE</scope>
    <source>
        <strain evidence="9">BYM</strain>
        <tissue evidence="9">Leaf</tissue>
    </source>
</reference>
<dbReference type="GO" id="GO:0003899">
    <property type="term" value="F:DNA-directed RNA polymerase activity"/>
    <property type="evidence" value="ECO:0007669"/>
    <property type="project" value="UniProtKB-EC"/>
</dbReference>
<keyword evidence="4" id="KW-0808">Transferase</keyword>
<dbReference type="GO" id="GO:0034245">
    <property type="term" value="C:mitochondrial DNA-directed RNA polymerase complex"/>
    <property type="evidence" value="ECO:0007669"/>
    <property type="project" value="TreeGrafter"/>
</dbReference>
<dbReference type="EC" id="2.7.7.6" evidence="2"/>
<dbReference type="Gene3D" id="1.10.287.280">
    <property type="match status" value="1"/>
</dbReference>
<accession>A0A8K0HIA4</accession>
<evidence type="ECO:0000259" key="8">
    <source>
        <dbReference type="SMART" id="SM01205"/>
    </source>
</evidence>
<feature type="domain" description="1,3-beta-glucan synthase component FKS1-like" evidence="8">
    <location>
        <begin position="48"/>
        <end position="101"/>
    </location>
</feature>
<dbReference type="InterPro" id="IPR046950">
    <property type="entry name" value="DNA-dir_Rpol_C_phage-type"/>
</dbReference>
<dbReference type="InterPro" id="IPR026899">
    <property type="entry name" value="FKS1-like_dom1"/>
</dbReference>
<dbReference type="SUPFAM" id="SSF56672">
    <property type="entry name" value="DNA/RNA polymerases"/>
    <property type="match status" value="1"/>
</dbReference>
<dbReference type="Pfam" id="PF00940">
    <property type="entry name" value="RNA_pol"/>
    <property type="match status" value="1"/>
</dbReference>
<keyword evidence="6" id="KW-0804">Transcription</keyword>
<dbReference type="Proteomes" id="UP000796880">
    <property type="component" value="Unassembled WGS sequence"/>
</dbReference>
<organism evidence="9 10">
    <name type="scientific">Rhamnella rubrinervis</name>
    <dbReference type="NCBI Taxonomy" id="2594499"/>
    <lineage>
        <taxon>Eukaryota</taxon>
        <taxon>Viridiplantae</taxon>
        <taxon>Streptophyta</taxon>
        <taxon>Embryophyta</taxon>
        <taxon>Tracheophyta</taxon>
        <taxon>Spermatophyta</taxon>
        <taxon>Magnoliopsida</taxon>
        <taxon>eudicotyledons</taxon>
        <taxon>Gunneridae</taxon>
        <taxon>Pentapetalae</taxon>
        <taxon>rosids</taxon>
        <taxon>fabids</taxon>
        <taxon>Rosales</taxon>
        <taxon>Rhamnaceae</taxon>
        <taxon>rhamnoid group</taxon>
        <taxon>Rhamneae</taxon>
        <taxon>Rhamnella</taxon>
    </lineage>
</organism>
<keyword evidence="3" id="KW-0240">DNA-directed RNA polymerase</keyword>
<protein>
    <recommendedName>
        <fullName evidence="2">DNA-directed RNA polymerase</fullName>
        <ecNumber evidence="2">2.7.7.6</ecNumber>
    </recommendedName>
</protein>
<keyword evidence="10" id="KW-1185">Reference proteome</keyword>
<proteinExistence type="inferred from homology"/>
<evidence type="ECO:0000256" key="5">
    <source>
        <dbReference type="ARBA" id="ARBA00022695"/>
    </source>
</evidence>
<dbReference type="InterPro" id="IPR043502">
    <property type="entry name" value="DNA/RNA_pol_sf"/>
</dbReference>
<comment type="caution">
    <text evidence="9">The sequence shown here is derived from an EMBL/GenBank/DDBJ whole genome shotgun (WGS) entry which is preliminary data.</text>
</comment>
<comment type="similarity">
    <text evidence="1">Belongs to the phage and mitochondrial RNA polymerase family.</text>
</comment>
<evidence type="ECO:0000313" key="9">
    <source>
        <dbReference type="EMBL" id="KAF3452905.1"/>
    </source>
</evidence>
<dbReference type="InterPro" id="IPR002092">
    <property type="entry name" value="DNA-dir_Rpol_phage-type"/>
</dbReference>
<keyword evidence="5" id="KW-0548">Nucleotidyltransferase</keyword>
<gene>
    <name evidence="9" type="ORF">FNV43_RR03338</name>
</gene>
<sequence length="277" mass="31771">MSSILFNFRVWFWSGGRSRDRRFRHPTYRDINKCYFHGRAKTEDVKPHDMGEAANVRLLPECLCYIFHHVLLMRMDQYVKLHWGQGMSWLNIMQRLGWVLGCRRELHKQSQHPVPLLAILPLGTENALSRCSVCNEDQDENLLSKRSDDSLDQIAIVSLSLNVVEFCYGTSKSHSCLNYNDVRGIIHLANSHAGGVEKRSYDGRLAFVDNHINDIFDSANNPVNGNRWCLSAEDPFQIHDIMIRDSNKDPASNPNALLAKVLTNQVGWPYLFGDSVR</sequence>
<evidence type="ECO:0000313" key="10">
    <source>
        <dbReference type="Proteomes" id="UP000796880"/>
    </source>
</evidence>
<dbReference type="EMBL" id="VOIH02000002">
    <property type="protein sequence ID" value="KAF3452905.1"/>
    <property type="molecule type" value="Genomic_DNA"/>
</dbReference>
<dbReference type="Pfam" id="PF14288">
    <property type="entry name" value="FKS1_dom1"/>
    <property type="match status" value="1"/>
</dbReference>
<evidence type="ECO:0000256" key="2">
    <source>
        <dbReference type="ARBA" id="ARBA00012418"/>
    </source>
</evidence>
<dbReference type="SMART" id="SM01205">
    <property type="entry name" value="FKS1_dom1"/>
    <property type="match status" value="1"/>
</dbReference>
<dbReference type="AlphaFoldDB" id="A0A8K0HIA4"/>